<sequence>MTREEANQLQKALDSYAETKAHDPNKASLIKMMLAQRLERLIPDLDSTGINGNLLLGPAMSLLKMLVPKAVESTVPLSVPVVDGHKEAEVSSMSEEEYRRRYCIAIPADVAAEAAHHRSSRAMVDAIFKKGNPFSKSSEKKTSDES</sequence>
<dbReference type="EMBL" id="LAZR01060284">
    <property type="protein sequence ID" value="KKK66010.1"/>
    <property type="molecule type" value="Genomic_DNA"/>
</dbReference>
<comment type="caution">
    <text evidence="1">The sequence shown here is derived from an EMBL/GenBank/DDBJ whole genome shotgun (WGS) entry which is preliminary data.</text>
</comment>
<reference evidence="1" key="1">
    <citation type="journal article" date="2015" name="Nature">
        <title>Complex archaea that bridge the gap between prokaryotes and eukaryotes.</title>
        <authorList>
            <person name="Spang A."/>
            <person name="Saw J.H."/>
            <person name="Jorgensen S.L."/>
            <person name="Zaremba-Niedzwiedzka K."/>
            <person name="Martijn J."/>
            <person name="Lind A.E."/>
            <person name="van Eijk R."/>
            <person name="Schleper C."/>
            <person name="Guy L."/>
            <person name="Ettema T.J."/>
        </authorList>
    </citation>
    <scope>NUCLEOTIDE SEQUENCE</scope>
</reference>
<protein>
    <submittedName>
        <fullName evidence="1">Uncharacterized protein</fullName>
    </submittedName>
</protein>
<accession>A0A0F8XXL7</accession>
<proteinExistence type="predicted"/>
<gene>
    <name evidence="1" type="ORF">LCGC14_2968390</name>
</gene>
<organism evidence="1">
    <name type="scientific">marine sediment metagenome</name>
    <dbReference type="NCBI Taxonomy" id="412755"/>
    <lineage>
        <taxon>unclassified sequences</taxon>
        <taxon>metagenomes</taxon>
        <taxon>ecological metagenomes</taxon>
    </lineage>
</organism>
<evidence type="ECO:0000313" key="1">
    <source>
        <dbReference type="EMBL" id="KKK66010.1"/>
    </source>
</evidence>
<dbReference type="AlphaFoldDB" id="A0A0F8XXL7"/>
<name>A0A0F8XXL7_9ZZZZ</name>